<feature type="transmembrane region" description="Helical" evidence="1">
    <location>
        <begin position="46"/>
        <end position="64"/>
    </location>
</feature>
<evidence type="ECO:0008006" key="4">
    <source>
        <dbReference type="Google" id="ProtNLM"/>
    </source>
</evidence>
<feature type="transmembrane region" description="Helical" evidence="1">
    <location>
        <begin position="9"/>
        <end position="34"/>
    </location>
</feature>
<dbReference type="Proteomes" id="UP000184520">
    <property type="component" value="Unassembled WGS sequence"/>
</dbReference>
<evidence type="ECO:0000256" key="1">
    <source>
        <dbReference type="SAM" id="Phobius"/>
    </source>
</evidence>
<organism evidence="2 3">
    <name type="scientific">Marisediminitalea aggregata</name>
    <dbReference type="NCBI Taxonomy" id="634436"/>
    <lineage>
        <taxon>Bacteria</taxon>
        <taxon>Pseudomonadati</taxon>
        <taxon>Pseudomonadota</taxon>
        <taxon>Gammaproteobacteria</taxon>
        <taxon>Alteromonadales</taxon>
        <taxon>Alteromonadaceae</taxon>
        <taxon>Marisediminitalea</taxon>
    </lineage>
</organism>
<dbReference type="OrthoDB" id="9799565at2"/>
<dbReference type="EMBL" id="FQWD01000002">
    <property type="protein sequence ID" value="SHG10632.1"/>
    <property type="molecule type" value="Genomic_DNA"/>
</dbReference>
<keyword evidence="3" id="KW-1185">Reference proteome</keyword>
<keyword evidence="1" id="KW-0472">Membrane</keyword>
<evidence type="ECO:0000313" key="3">
    <source>
        <dbReference type="Proteomes" id="UP000184520"/>
    </source>
</evidence>
<sequence length="83" mass="9299">MIHRRYTQLVFSFMMALFMSGIMSLAVLLINVGANAGTITRWLTTWPMTFSIALPTILLVSPVVKRLVDLMMVNPAEADIEVE</sequence>
<proteinExistence type="predicted"/>
<name>A0A1M5H4I4_9ALTE</name>
<protein>
    <recommendedName>
        <fullName evidence="4">DUF2798 domain-containing protein</fullName>
    </recommendedName>
</protein>
<reference evidence="3" key="1">
    <citation type="submission" date="2016-11" db="EMBL/GenBank/DDBJ databases">
        <authorList>
            <person name="Varghese N."/>
            <person name="Submissions S."/>
        </authorList>
    </citation>
    <scope>NUCLEOTIDE SEQUENCE [LARGE SCALE GENOMIC DNA]</scope>
    <source>
        <strain evidence="3">CGMCC 1.8995</strain>
    </source>
</reference>
<gene>
    <name evidence="2" type="ORF">SAMN05216361_1298</name>
</gene>
<keyword evidence="1" id="KW-0812">Transmembrane</keyword>
<evidence type="ECO:0000313" key="2">
    <source>
        <dbReference type="EMBL" id="SHG10632.1"/>
    </source>
</evidence>
<dbReference type="InterPro" id="IPR021529">
    <property type="entry name" value="DUF2798"/>
</dbReference>
<keyword evidence="1" id="KW-1133">Transmembrane helix</keyword>
<dbReference type="AlphaFoldDB" id="A0A1M5H4I4"/>
<dbReference type="RefSeq" id="WP_073319644.1">
    <property type="nucleotide sequence ID" value="NZ_FQWD01000002.1"/>
</dbReference>
<dbReference type="Pfam" id="PF11391">
    <property type="entry name" value="DUF2798"/>
    <property type="match status" value="1"/>
</dbReference>
<accession>A0A1M5H4I4</accession>